<gene>
    <name evidence="1" type="ORF">METZ01_LOCUS24055</name>
</gene>
<sequence length="258" mass="29246">MKQIILLLTLLFTFNASAQYTILSAVQLNEGAEDQYLALEAFMGPVHDLAIEKGIQNSQAVWKITSESEAENAPHYIIFTSFDSKEQLDGHDKSWADGDWLALAIEAYKGKISARRVERIMNDLGSESKDRRNYHLKRVDRTIWSGGSLKPGDMLSITPTQAQNDDFEDYETKFFKPYVEKAIISGKHRFWGLSKVYERSESAYEGISHFFFNRNVKGGSIADVLPTDSFKFKKLQEGLNAASQHSNAIQLELVSRHN</sequence>
<dbReference type="AlphaFoldDB" id="A0A381PVW9"/>
<organism evidence="1">
    <name type="scientific">marine metagenome</name>
    <dbReference type="NCBI Taxonomy" id="408172"/>
    <lineage>
        <taxon>unclassified sequences</taxon>
        <taxon>metagenomes</taxon>
        <taxon>ecological metagenomes</taxon>
    </lineage>
</organism>
<proteinExistence type="predicted"/>
<accession>A0A381PVW9</accession>
<dbReference type="EMBL" id="UINC01001114">
    <property type="protein sequence ID" value="SUZ71201.1"/>
    <property type="molecule type" value="Genomic_DNA"/>
</dbReference>
<evidence type="ECO:0000313" key="1">
    <source>
        <dbReference type="EMBL" id="SUZ71201.1"/>
    </source>
</evidence>
<name>A0A381PVW9_9ZZZZ</name>
<reference evidence="1" key="1">
    <citation type="submission" date="2018-05" db="EMBL/GenBank/DDBJ databases">
        <authorList>
            <person name="Lanie J.A."/>
            <person name="Ng W.-L."/>
            <person name="Kazmierczak K.M."/>
            <person name="Andrzejewski T.M."/>
            <person name="Davidsen T.M."/>
            <person name="Wayne K.J."/>
            <person name="Tettelin H."/>
            <person name="Glass J.I."/>
            <person name="Rusch D."/>
            <person name="Podicherti R."/>
            <person name="Tsui H.-C.T."/>
            <person name="Winkler M.E."/>
        </authorList>
    </citation>
    <scope>NUCLEOTIDE SEQUENCE</scope>
</reference>
<protein>
    <recommendedName>
        <fullName evidence="2">ABM domain-containing protein</fullName>
    </recommendedName>
</protein>
<evidence type="ECO:0008006" key="2">
    <source>
        <dbReference type="Google" id="ProtNLM"/>
    </source>
</evidence>